<feature type="transmembrane region" description="Helical" evidence="3">
    <location>
        <begin position="6"/>
        <end position="28"/>
    </location>
</feature>
<organism evidence="5 6">
    <name type="scientific">candidate division WOR_3 bacterium SM23_42</name>
    <dbReference type="NCBI Taxonomy" id="1703779"/>
    <lineage>
        <taxon>Bacteria</taxon>
        <taxon>Bacteria division WOR-3</taxon>
    </lineage>
</organism>
<dbReference type="GO" id="GO:0005576">
    <property type="term" value="C:extracellular region"/>
    <property type="evidence" value="ECO:0007669"/>
    <property type="project" value="UniProtKB-SubCell"/>
</dbReference>
<dbReference type="InterPro" id="IPR002509">
    <property type="entry name" value="NODB_dom"/>
</dbReference>
<dbReference type="PANTHER" id="PTHR34216">
    <property type="match status" value="1"/>
</dbReference>
<evidence type="ECO:0000256" key="1">
    <source>
        <dbReference type="ARBA" id="ARBA00004613"/>
    </source>
</evidence>
<protein>
    <recommendedName>
        <fullName evidence="4">NodB homology domain-containing protein</fullName>
    </recommendedName>
</protein>
<feature type="domain" description="NodB homology" evidence="4">
    <location>
        <begin position="93"/>
        <end position="277"/>
    </location>
</feature>
<evidence type="ECO:0000313" key="6">
    <source>
        <dbReference type="Proteomes" id="UP000051373"/>
    </source>
</evidence>
<reference evidence="5 6" key="1">
    <citation type="journal article" date="2015" name="Microbiome">
        <title>Genomic resolution of linkages in carbon, nitrogen, and sulfur cycling among widespread estuary sediment bacteria.</title>
        <authorList>
            <person name="Baker B.J."/>
            <person name="Lazar C.S."/>
            <person name="Teske A.P."/>
            <person name="Dick G.J."/>
        </authorList>
    </citation>
    <scope>NUCLEOTIDE SEQUENCE [LARGE SCALE GENOMIC DNA]</scope>
    <source>
        <strain evidence="5">SM23_42</strain>
    </source>
</reference>
<dbReference type="GO" id="GO:0016810">
    <property type="term" value="F:hydrolase activity, acting on carbon-nitrogen (but not peptide) bonds"/>
    <property type="evidence" value="ECO:0007669"/>
    <property type="project" value="InterPro"/>
</dbReference>
<proteinExistence type="predicted"/>
<dbReference type="EMBL" id="LJUJ01000040">
    <property type="protein sequence ID" value="KPK62377.1"/>
    <property type="molecule type" value="Genomic_DNA"/>
</dbReference>
<keyword evidence="3" id="KW-0812">Transmembrane</keyword>
<sequence>MHMKEYGVVAVMTIFAFLLQYTGIYYIIKKYVRRRRGHSARILLYHKVNNSSRYLTVSIEKFDRQISYLKKNCRVVSLGELTDYFAVKEIPEDIVVITFDDGYKDNFENALPILRKYDLPACFFVTSDFIGTDKSFRWDDDLDLECPKMTWDDLRKIKELGYDIGAHTVNHSDLGEISLSSARFEIRSSKEKITKEINEEVKFFSYPFGRRVNVSQPIIEEIRDAGYICCCSAYGGANSVESTIYDLKRQGINDYWTFFVFRKYLEGYFDFLHIFRG</sequence>
<dbReference type="InterPro" id="IPR051398">
    <property type="entry name" value="Polysacch_Deacetylase"/>
</dbReference>
<dbReference type="STRING" id="1703779.AMJ83_11140"/>
<keyword evidence="3" id="KW-0472">Membrane</keyword>
<evidence type="ECO:0000256" key="3">
    <source>
        <dbReference type="SAM" id="Phobius"/>
    </source>
</evidence>
<dbReference type="InterPro" id="IPR011330">
    <property type="entry name" value="Glyco_hydro/deAcase_b/a-brl"/>
</dbReference>
<gene>
    <name evidence="5" type="ORF">AMJ83_11140</name>
</gene>
<comment type="caution">
    <text evidence="5">The sequence shown here is derived from an EMBL/GenBank/DDBJ whole genome shotgun (WGS) entry which is preliminary data.</text>
</comment>
<evidence type="ECO:0000259" key="4">
    <source>
        <dbReference type="PROSITE" id="PS51677"/>
    </source>
</evidence>
<accession>A0A0S8FNS3</accession>
<dbReference type="Pfam" id="PF01522">
    <property type="entry name" value="Polysacc_deac_1"/>
    <property type="match status" value="1"/>
</dbReference>
<evidence type="ECO:0000313" key="5">
    <source>
        <dbReference type="EMBL" id="KPK62377.1"/>
    </source>
</evidence>
<evidence type="ECO:0000256" key="2">
    <source>
        <dbReference type="ARBA" id="ARBA00022729"/>
    </source>
</evidence>
<dbReference type="AlphaFoldDB" id="A0A0S8FNS3"/>
<dbReference type="Gene3D" id="3.20.20.370">
    <property type="entry name" value="Glycoside hydrolase/deacetylase"/>
    <property type="match status" value="1"/>
</dbReference>
<dbReference type="PROSITE" id="PS51677">
    <property type="entry name" value="NODB"/>
    <property type="match status" value="1"/>
</dbReference>
<dbReference type="GO" id="GO:0005975">
    <property type="term" value="P:carbohydrate metabolic process"/>
    <property type="evidence" value="ECO:0007669"/>
    <property type="project" value="InterPro"/>
</dbReference>
<comment type="subcellular location">
    <subcellularLocation>
        <location evidence="1">Secreted</location>
    </subcellularLocation>
</comment>
<dbReference type="CDD" id="cd10918">
    <property type="entry name" value="CE4_NodB_like_5s_6s"/>
    <property type="match status" value="1"/>
</dbReference>
<dbReference type="Proteomes" id="UP000051373">
    <property type="component" value="Unassembled WGS sequence"/>
</dbReference>
<keyword evidence="2" id="KW-0732">Signal</keyword>
<dbReference type="PANTHER" id="PTHR34216:SF3">
    <property type="entry name" value="POLY-BETA-1,6-N-ACETYL-D-GLUCOSAMINE N-DEACETYLASE"/>
    <property type="match status" value="1"/>
</dbReference>
<dbReference type="SUPFAM" id="SSF88713">
    <property type="entry name" value="Glycoside hydrolase/deacetylase"/>
    <property type="match status" value="1"/>
</dbReference>
<name>A0A0S8FNS3_UNCW3</name>
<keyword evidence="3" id="KW-1133">Transmembrane helix</keyword>